<keyword evidence="3" id="KW-0413">Isomerase</keyword>
<dbReference type="PANTHER" id="PTHR45625">
    <property type="entry name" value="PEPTIDYL-PROLYL CIS-TRANS ISOMERASE-RELATED"/>
    <property type="match status" value="1"/>
</dbReference>
<evidence type="ECO:0000313" key="6">
    <source>
        <dbReference type="Proteomes" id="UP000001568"/>
    </source>
</evidence>
<dbReference type="SUPFAM" id="SSF50891">
    <property type="entry name" value="Cyclophilin-like"/>
    <property type="match status" value="1"/>
</dbReference>
<dbReference type="Gramene" id="ABO99673">
    <property type="protein sequence ID" value="ABO99673"/>
    <property type="gene ID" value="OSTLU_7470"/>
</dbReference>
<comment type="similarity">
    <text evidence="3">Belongs to the cyclophilin-type PPIase family.</text>
</comment>
<evidence type="ECO:0000259" key="4">
    <source>
        <dbReference type="PROSITE" id="PS50072"/>
    </source>
</evidence>
<dbReference type="InterPro" id="IPR029000">
    <property type="entry name" value="Cyclophilin-like_dom_sf"/>
</dbReference>
<evidence type="ECO:0000256" key="3">
    <source>
        <dbReference type="RuleBase" id="RU363019"/>
    </source>
</evidence>
<dbReference type="GeneID" id="5005384"/>
<comment type="function">
    <text evidence="3">PPIases accelerate the folding of proteins. It catalyzes the cis-trans isomerization of proline imidic peptide bonds in oligopeptides.</text>
</comment>
<dbReference type="Proteomes" id="UP000001568">
    <property type="component" value="Chromosome 14"/>
</dbReference>
<dbReference type="PANTHER" id="PTHR45625:SF6">
    <property type="entry name" value="SPLICEOSOME-ASSOCIATED PROTEIN CWC27 HOMOLOG"/>
    <property type="match status" value="1"/>
</dbReference>
<feature type="non-terminal residue" evidence="5">
    <location>
        <position position="221"/>
    </location>
</feature>
<evidence type="ECO:0000313" key="5">
    <source>
        <dbReference type="EMBL" id="ABO99673.1"/>
    </source>
</evidence>
<dbReference type="EMBL" id="CP000594">
    <property type="protein sequence ID" value="ABO99673.1"/>
    <property type="molecule type" value="Genomic_DNA"/>
</dbReference>
<name>A4S726_OSTLU</name>
<gene>
    <name evidence="5" type="ORF">OSTLU_7470</name>
</gene>
<dbReference type="PRINTS" id="PR00153">
    <property type="entry name" value="CSAPPISMRASE"/>
</dbReference>
<evidence type="ECO:0000256" key="2">
    <source>
        <dbReference type="ARBA" id="ARBA00023242"/>
    </source>
</evidence>
<sequence length="221" mass="24630">MSAVYALEPPTEGKAVVRTTHGELEIEFFAREAPLACRNFVQLALEGYYDENEFTRCVANFMAQTGDPTNTGRGGASAVNDGKGFKDEFHSRLRFNARGRVAMANEGRRDSNGSQWFVTLGECEWLNRRHTIFGKIVGATMYNAIQIGNVETEGDRPIDPAPKILRVEVLANPFPDIEPRRRASEAEAEAEVEDFRKQKKAKKKLALLSFGEEAAEEEATL</sequence>
<dbReference type="HOGENOM" id="CLU_012062_16_3_1"/>
<reference evidence="5 6" key="1">
    <citation type="journal article" date="2007" name="Proc. Natl. Acad. Sci. U.S.A.">
        <title>The tiny eukaryote Ostreococcus provides genomic insights into the paradox of plankton speciation.</title>
        <authorList>
            <person name="Palenik B."/>
            <person name="Grimwood J."/>
            <person name="Aerts A."/>
            <person name="Rouze P."/>
            <person name="Salamov A."/>
            <person name="Putnam N."/>
            <person name="Dupont C."/>
            <person name="Jorgensen R."/>
            <person name="Derelle E."/>
            <person name="Rombauts S."/>
            <person name="Zhou K."/>
            <person name="Otillar R."/>
            <person name="Merchant S.S."/>
            <person name="Podell S."/>
            <person name="Gaasterland T."/>
            <person name="Napoli C."/>
            <person name="Gendler K."/>
            <person name="Manuell A."/>
            <person name="Tai V."/>
            <person name="Vallon O."/>
            <person name="Piganeau G."/>
            <person name="Jancek S."/>
            <person name="Heijde M."/>
            <person name="Jabbari K."/>
            <person name="Bowler C."/>
            <person name="Lohr M."/>
            <person name="Robbens S."/>
            <person name="Werner G."/>
            <person name="Dubchak I."/>
            <person name="Pazour G.J."/>
            <person name="Ren Q."/>
            <person name="Paulsen I."/>
            <person name="Delwiche C."/>
            <person name="Schmutz J."/>
            <person name="Rokhsar D."/>
            <person name="Van de Peer Y."/>
            <person name="Moreau H."/>
            <person name="Grigoriev I.V."/>
        </authorList>
    </citation>
    <scope>NUCLEOTIDE SEQUENCE [LARGE SCALE GENOMIC DNA]</scope>
    <source>
        <strain evidence="5 6">CCE9901</strain>
    </source>
</reference>
<dbReference type="PROSITE" id="PS50072">
    <property type="entry name" value="CSA_PPIASE_2"/>
    <property type="match status" value="1"/>
</dbReference>
<dbReference type="OMA" id="ASECDQD"/>
<keyword evidence="3" id="KW-0697">Rotamase</keyword>
<comment type="subcellular location">
    <subcellularLocation>
        <location evidence="1">Nucleus</location>
    </subcellularLocation>
</comment>
<evidence type="ECO:0000256" key="1">
    <source>
        <dbReference type="ARBA" id="ARBA00004123"/>
    </source>
</evidence>
<dbReference type="GO" id="GO:0071013">
    <property type="term" value="C:catalytic step 2 spliceosome"/>
    <property type="evidence" value="ECO:0007669"/>
    <property type="project" value="TreeGrafter"/>
</dbReference>
<dbReference type="GO" id="GO:0003755">
    <property type="term" value="F:peptidyl-prolyl cis-trans isomerase activity"/>
    <property type="evidence" value="ECO:0007669"/>
    <property type="project" value="UniProtKB-UniRule"/>
</dbReference>
<dbReference type="InterPro" id="IPR044666">
    <property type="entry name" value="Cyclophilin_A-like"/>
</dbReference>
<dbReference type="STRING" id="436017.A4S726"/>
<dbReference type="Pfam" id="PF00160">
    <property type="entry name" value="Pro_isomerase"/>
    <property type="match status" value="1"/>
</dbReference>
<dbReference type="AlphaFoldDB" id="A4S726"/>
<dbReference type="OrthoDB" id="442970at2759"/>
<keyword evidence="2" id="KW-0539">Nucleus</keyword>
<accession>A4S726</accession>
<protein>
    <recommendedName>
        <fullName evidence="3">Peptidyl-prolyl cis-trans isomerase</fullName>
        <shortName evidence="3">PPIase</shortName>
        <ecNumber evidence="3">5.2.1.8</ecNumber>
    </recommendedName>
</protein>
<dbReference type="RefSeq" id="XP_001421380.1">
    <property type="nucleotide sequence ID" value="XM_001421343.1"/>
</dbReference>
<proteinExistence type="inferred from homology"/>
<dbReference type="eggNOG" id="KOG0885">
    <property type="taxonomic scope" value="Eukaryota"/>
</dbReference>
<keyword evidence="6" id="KW-1185">Reference proteome</keyword>
<feature type="domain" description="PPIase cyclophilin-type" evidence="4">
    <location>
        <begin position="22"/>
        <end position="171"/>
    </location>
</feature>
<dbReference type="InterPro" id="IPR002130">
    <property type="entry name" value="Cyclophilin-type_PPIase_dom"/>
</dbReference>
<dbReference type="Gene3D" id="2.40.100.10">
    <property type="entry name" value="Cyclophilin-like"/>
    <property type="match status" value="1"/>
</dbReference>
<dbReference type="EC" id="5.2.1.8" evidence="3"/>
<organism evidence="5 6">
    <name type="scientific">Ostreococcus lucimarinus (strain CCE9901)</name>
    <dbReference type="NCBI Taxonomy" id="436017"/>
    <lineage>
        <taxon>Eukaryota</taxon>
        <taxon>Viridiplantae</taxon>
        <taxon>Chlorophyta</taxon>
        <taxon>Mamiellophyceae</taxon>
        <taxon>Mamiellales</taxon>
        <taxon>Bathycoccaceae</taxon>
        <taxon>Ostreococcus</taxon>
    </lineage>
</organism>
<dbReference type="KEGG" id="olu:OSTLU_7470"/>
<comment type="catalytic activity">
    <reaction evidence="3">
        <text>[protein]-peptidylproline (omega=180) = [protein]-peptidylproline (omega=0)</text>
        <dbReference type="Rhea" id="RHEA:16237"/>
        <dbReference type="Rhea" id="RHEA-COMP:10747"/>
        <dbReference type="Rhea" id="RHEA-COMP:10748"/>
        <dbReference type="ChEBI" id="CHEBI:83833"/>
        <dbReference type="ChEBI" id="CHEBI:83834"/>
        <dbReference type="EC" id="5.2.1.8"/>
    </reaction>
</comment>